<protein>
    <submittedName>
        <fullName evidence="1">Uncharacterized protein</fullName>
    </submittedName>
</protein>
<dbReference type="STRING" id="71784.A0A1Y2AUB5"/>
<dbReference type="InParanoid" id="A0A1Y2AUB5"/>
<dbReference type="AlphaFoldDB" id="A0A1Y2AUB5"/>
<dbReference type="OrthoDB" id="2098203at2759"/>
<evidence type="ECO:0000313" key="2">
    <source>
        <dbReference type="Proteomes" id="UP000193986"/>
    </source>
</evidence>
<dbReference type="InterPro" id="IPR042831">
    <property type="entry name" value="Ribosomal_mL40_fung"/>
</dbReference>
<organism evidence="1 2">
    <name type="scientific">Naematelia encephala</name>
    <dbReference type="NCBI Taxonomy" id="71784"/>
    <lineage>
        <taxon>Eukaryota</taxon>
        <taxon>Fungi</taxon>
        <taxon>Dikarya</taxon>
        <taxon>Basidiomycota</taxon>
        <taxon>Agaricomycotina</taxon>
        <taxon>Tremellomycetes</taxon>
        <taxon>Tremellales</taxon>
        <taxon>Naemateliaceae</taxon>
        <taxon>Naematelia</taxon>
    </lineage>
</organism>
<comment type="caution">
    <text evidence="1">The sequence shown here is derived from an EMBL/GenBank/DDBJ whole genome shotgun (WGS) entry which is preliminary data.</text>
</comment>
<dbReference type="Gene3D" id="6.10.250.3440">
    <property type="match status" value="1"/>
</dbReference>
<reference evidence="1 2" key="1">
    <citation type="submission" date="2016-07" db="EMBL/GenBank/DDBJ databases">
        <title>Pervasive Adenine N6-methylation of Active Genes in Fungi.</title>
        <authorList>
            <consortium name="DOE Joint Genome Institute"/>
            <person name="Mondo S.J."/>
            <person name="Dannebaum R.O."/>
            <person name="Kuo R.C."/>
            <person name="Labutti K."/>
            <person name="Haridas S."/>
            <person name="Kuo A."/>
            <person name="Salamov A."/>
            <person name="Ahrendt S.R."/>
            <person name="Lipzen A."/>
            <person name="Sullivan W."/>
            <person name="Andreopoulos W.B."/>
            <person name="Clum A."/>
            <person name="Lindquist E."/>
            <person name="Daum C."/>
            <person name="Ramamoorthy G.K."/>
            <person name="Gryganskyi A."/>
            <person name="Culley D."/>
            <person name="Magnuson J.K."/>
            <person name="James T.Y."/>
            <person name="O'Malley M.A."/>
            <person name="Stajich J.E."/>
            <person name="Spatafora J.W."/>
            <person name="Visel A."/>
            <person name="Grigoriev I.V."/>
        </authorList>
    </citation>
    <scope>NUCLEOTIDE SEQUENCE [LARGE SCALE GENOMIC DNA]</scope>
    <source>
        <strain evidence="1 2">68-887.2</strain>
    </source>
</reference>
<dbReference type="GO" id="GO:0005739">
    <property type="term" value="C:mitochondrion"/>
    <property type="evidence" value="ECO:0007669"/>
    <property type="project" value="GOC"/>
</dbReference>
<dbReference type="PANTHER" id="PTHR39150:SF1">
    <property type="entry name" value="LARGE RIBOSOMAL SUBUNIT PROTEIN ML40"/>
    <property type="match status" value="1"/>
</dbReference>
<dbReference type="PANTHER" id="PTHR39150">
    <property type="entry name" value="54S RIBOSOMAL PROTEIN L28, MITOCHONDRIAL"/>
    <property type="match status" value="1"/>
</dbReference>
<name>A0A1Y2AUB5_9TREE</name>
<gene>
    <name evidence="1" type="ORF">BCR39DRAFT_270361</name>
</gene>
<dbReference type="Proteomes" id="UP000193986">
    <property type="component" value="Unassembled WGS sequence"/>
</dbReference>
<keyword evidence="2" id="KW-1185">Reference proteome</keyword>
<dbReference type="EMBL" id="MCFC01000050">
    <property type="protein sequence ID" value="ORY26142.1"/>
    <property type="molecule type" value="Genomic_DNA"/>
</dbReference>
<evidence type="ECO:0000313" key="1">
    <source>
        <dbReference type="EMBL" id="ORY26142.1"/>
    </source>
</evidence>
<accession>A0A1Y2AUB5</accession>
<sequence>MSSLSRSSRSLPRILRVQTRSYADPRIDHNAAPSDSRMDVIRSALYPPDAYKNHSASPSGNYHPDHLARINAVIHSPEVYETIDRAWRLYQRQIREARKRSLEARYDSMVEACDELDRITNEENGVYPRSLYDAAMTRPNPHKLEMVRGRAATAESRWREARLAGYFPREAWVPTETRGKGWNYEWKRPTS</sequence>
<proteinExistence type="predicted"/>
<dbReference type="GO" id="GO:0003735">
    <property type="term" value="F:structural constituent of ribosome"/>
    <property type="evidence" value="ECO:0007669"/>
    <property type="project" value="InterPro"/>
</dbReference>
<dbReference type="GO" id="GO:0032543">
    <property type="term" value="P:mitochondrial translation"/>
    <property type="evidence" value="ECO:0007669"/>
    <property type="project" value="InterPro"/>
</dbReference>